<proteinExistence type="predicted"/>
<gene>
    <name evidence="1" type="ORF">O0S08_48220</name>
</gene>
<evidence type="ECO:0000313" key="2">
    <source>
        <dbReference type="Proteomes" id="UP001164459"/>
    </source>
</evidence>
<reference evidence="1" key="1">
    <citation type="submission" date="2022-11" db="EMBL/GenBank/DDBJ databases">
        <title>Minimal conservation of predation-associated metabolite biosynthetic gene clusters underscores biosynthetic potential of Myxococcota including descriptions for ten novel species: Archangium lansinium sp. nov., Myxococcus landrumus sp. nov., Nannocystis bai.</title>
        <authorList>
            <person name="Ahearne A."/>
            <person name="Stevens C."/>
            <person name="Dowd S."/>
        </authorList>
    </citation>
    <scope>NUCLEOTIDE SEQUENCE</scope>
    <source>
        <strain evidence="1">Fl3</strain>
    </source>
</reference>
<dbReference type="EMBL" id="CP114040">
    <property type="protein sequence ID" value="WAS93979.1"/>
    <property type="molecule type" value="Genomic_DNA"/>
</dbReference>
<accession>A0ABY7H4M8</accession>
<dbReference type="Proteomes" id="UP001164459">
    <property type="component" value="Chromosome"/>
</dbReference>
<sequence>MSPVQLAEALAAANALLRTHPLATPRVAAVDCDSLVFEVYHCEWPPPALPAFGRLVFDAPTYVQMPVRFEWGMALHLFAGDTARHLPSLTREALVGAHVFMWHAREGDGSPPAFVVAAGLRVEMNS</sequence>
<evidence type="ECO:0000313" key="1">
    <source>
        <dbReference type="EMBL" id="WAS93979.1"/>
    </source>
</evidence>
<organism evidence="1 2">
    <name type="scientific">Nannocystis punicea</name>
    <dbReference type="NCBI Taxonomy" id="2995304"/>
    <lineage>
        <taxon>Bacteria</taxon>
        <taxon>Pseudomonadati</taxon>
        <taxon>Myxococcota</taxon>
        <taxon>Polyangia</taxon>
        <taxon>Nannocystales</taxon>
        <taxon>Nannocystaceae</taxon>
        <taxon>Nannocystis</taxon>
    </lineage>
</organism>
<protein>
    <submittedName>
        <fullName evidence="1">Uncharacterized protein</fullName>
    </submittedName>
</protein>
<dbReference type="RefSeq" id="WP_269036320.1">
    <property type="nucleotide sequence ID" value="NZ_CP114040.1"/>
</dbReference>
<keyword evidence="2" id="KW-1185">Reference proteome</keyword>
<name>A0ABY7H4M8_9BACT</name>